<dbReference type="OrthoDB" id="1449138at2"/>
<proteinExistence type="predicted"/>
<organism evidence="1 2">
    <name type="scientific">Mangrovimonas spongiae</name>
    <dbReference type="NCBI Taxonomy" id="2494697"/>
    <lineage>
        <taxon>Bacteria</taxon>
        <taxon>Pseudomonadati</taxon>
        <taxon>Bacteroidota</taxon>
        <taxon>Flavobacteriia</taxon>
        <taxon>Flavobacteriales</taxon>
        <taxon>Flavobacteriaceae</taxon>
        <taxon>Mangrovimonas</taxon>
    </lineage>
</organism>
<comment type="caution">
    <text evidence="1">The sequence shown here is derived from an EMBL/GenBank/DDBJ whole genome shotgun (WGS) entry which is preliminary data.</text>
</comment>
<name>A0A3R9M705_9FLAO</name>
<reference evidence="1 2" key="1">
    <citation type="submission" date="2018-12" db="EMBL/GenBank/DDBJ databases">
        <title>Mangrovimonas spongiae sp. nov., a novel member of the genus Mangrovimonas isolated from marine sponge.</title>
        <authorList>
            <person name="Zhuang L."/>
            <person name="Luo L."/>
        </authorList>
    </citation>
    <scope>NUCLEOTIDE SEQUENCE [LARGE SCALE GENOMIC DNA]</scope>
    <source>
        <strain evidence="1 2">HN-E26</strain>
    </source>
</reference>
<evidence type="ECO:0000313" key="2">
    <source>
        <dbReference type="Proteomes" id="UP000270620"/>
    </source>
</evidence>
<dbReference type="AlphaFoldDB" id="A0A3R9M705"/>
<gene>
    <name evidence="1" type="ORF">EJA19_11735</name>
</gene>
<protein>
    <submittedName>
        <fullName evidence="1">Uncharacterized protein</fullName>
    </submittedName>
</protein>
<accession>A0A3R9M705</accession>
<dbReference type="Proteomes" id="UP000270620">
    <property type="component" value="Unassembled WGS sequence"/>
</dbReference>
<sequence>MHKTKQHIGYKITTILLVVTLLVPTVQKFAHIFSHHKHEVCLGTDGAHIHNFDMECEFYKFKVNSSFTFTAHSYQILEFKDNHSPILSQYHFVSDYQKLPFSLRGPPQNG</sequence>
<dbReference type="RefSeq" id="WP_125468564.1">
    <property type="nucleotide sequence ID" value="NZ_RWBG01000005.1"/>
</dbReference>
<evidence type="ECO:0000313" key="1">
    <source>
        <dbReference type="EMBL" id="RSK38720.1"/>
    </source>
</evidence>
<keyword evidence="2" id="KW-1185">Reference proteome</keyword>
<dbReference type="EMBL" id="RWBG01000005">
    <property type="protein sequence ID" value="RSK38720.1"/>
    <property type="molecule type" value="Genomic_DNA"/>
</dbReference>